<feature type="transmembrane region" description="Helical" evidence="1">
    <location>
        <begin position="40"/>
        <end position="57"/>
    </location>
</feature>
<proteinExistence type="predicted"/>
<keyword evidence="1" id="KW-0472">Membrane</keyword>
<organism evidence="2 3">
    <name type="scientific">Streptomyces roseoviridis</name>
    <dbReference type="NCBI Taxonomy" id="67361"/>
    <lineage>
        <taxon>Bacteria</taxon>
        <taxon>Bacillati</taxon>
        <taxon>Actinomycetota</taxon>
        <taxon>Actinomycetes</taxon>
        <taxon>Kitasatosporales</taxon>
        <taxon>Streptomycetaceae</taxon>
        <taxon>Streptomyces</taxon>
    </lineage>
</organism>
<gene>
    <name evidence="2" type="ORF">ACFFTP_28810</name>
</gene>
<keyword evidence="1" id="KW-0812">Transmembrane</keyword>
<dbReference type="RefSeq" id="WP_345483804.1">
    <property type="nucleotide sequence ID" value="NZ_BAAAWU010000001.1"/>
</dbReference>
<sequence>MILALTAAVAAALLVCRLALRERRVPGTARRALSFTRDRRALAAGLLAGLLLAVAGWRAAGPGAVAWAALAAVLVAGLTATG</sequence>
<keyword evidence="1" id="KW-1133">Transmembrane helix</keyword>
<name>A0ABV5QXR9_9ACTN</name>
<evidence type="ECO:0000313" key="2">
    <source>
        <dbReference type="EMBL" id="MFB9558174.1"/>
    </source>
</evidence>
<feature type="transmembrane region" description="Helical" evidence="1">
    <location>
        <begin position="64"/>
        <end position="81"/>
    </location>
</feature>
<evidence type="ECO:0000313" key="3">
    <source>
        <dbReference type="Proteomes" id="UP001589716"/>
    </source>
</evidence>
<protein>
    <submittedName>
        <fullName evidence="2">Uncharacterized protein</fullName>
    </submittedName>
</protein>
<accession>A0ABV5QXR9</accession>
<keyword evidence="3" id="KW-1185">Reference proteome</keyword>
<evidence type="ECO:0000256" key="1">
    <source>
        <dbReference type="SAM" id="Phobius"/>
    </source>
</evidence>
<comment type="caution">
    <text evidence="2">The sequence shown here is derived from an EMBL/GenBank/DDBJ whole genome shotgun (WGS) entry which is preliminary data.</text>
</comment>
<dbReference type="EMBL" id="JBHMCT010000020">
    <property type="protein sequence ID" value="MFB9558174.1"/>
    <property type="molecule type" value="Genomic_DNA"/>
</dbReference>
<reference evidence="2 3" key="1">
    <citation type="submission" date="2024-09" db="EMBL/GenBank/DDBJ databases">
        <authorList>
            <person name="Sun Q."/>
            <person name="Mori K."/>
        </authorList>
    </citation>
    <scope>NUCLEOTIDE SEQUENCE [LARGE SCALE GENOMIC DNA]</scope>
    <source>
        <strain evidence="2 3">JCM 4414</strain>
    </source>
</reference>
<dbReference type="Proteomes" id="UP001589716">
    <property type="component" value="Unassembled WGS sequence"/>
</dbReference>